<protein>
    <recommendedName>
        <fullName evidence="3">CRISPR type III-B/RAMP module-associated protein Cmr5</fullName>
    </recommendedName>
</protein>
<name>A0A1E8F1M5_9CLOT</name>
<comment type="caution">
    <text evidence="1">The sequence shown here is derived from an EMBL/GenBank/DDBJ whole genome shotgun (WGS) entry which is preliminary data.</text>
</comment>
<keyword evidence="2" id="KW-1185">Reference proteome</keyword>
<sequence>MNNENKDNKKLKDELIAYVDEIFKDEDFWLNKDNKLGKKGKELKEGGGVGSTNIRGLANTALNADSYKEFKLYMQYKTAKCNGWEMEFKNNEKLGDVIVFYLEKIYSNANKDDKIALKNISQFFGYFYWKKKVIESLNEKKKKK</sequence>
<evidence type="ECO:0000313" key="1">
    <source>
        <dbReference type="EMBL" id="OFI07061.1"/>
    </source>
</evidence>
<accession>A0A1E8F1M5</accession>
<dbReference type="STRING" id="1121290.CLAOCE_04660"/>
<dbReference type="RefSeq" id="WP_070109436.1">
    <property type="nucleotide sequence ID" value="NZ_LZFO01000005.1"/>
</dbReference>
<evidence type="ECO:0008006" key="3">
    <source>
        <dbReference type="Google" id="ProtNLM"/>
    </source>
</evidence>
<reference evidence="1 2" key="1">
    <citation type="submission" date="2016-06" db="EMBL/GenBank/DDBJ databases">
        <title>Genome sequence of Clostridium acetireducens DSM 10703.</title>
        <authorList>
            <person name="Poehlein A."/>
            <person name="Fluechter S."/>
            <person name="Duerre P."/>
            <person name="Daniel R."/>
        </authorList>
    </citation>
    <scope>NUCLEOTIDE SEQUENCE [LARGE SCALE GENOMIC DNA]</scope>
    <source>
        <strain evidence="1 2">DSM 10703</strain>
    </source>
</reference>
<dbReference type="OrthoDB" id="2086942at2"/>
<dbReference type="AlphaFoldDB" id="A0A1E8F1M5"/>
<organism evidence="1 2">
    <name type="scientific">Clostridium acetireducens DSM 10703</name>
    <dbReference type="NCBI Taxonomy" id="1121290"/>
    <lineage>
        <taxon>Bacteria</taxon>
        <taxon>Bacillati</taxon>
        <taxon>Bacillota</taxon>
        <taxon>Clostridia</taxon>
        <taxon>Eubacteriales</taxon>
        <taxon>Clostridiaceae</taxon>
        <taxon>Clostridium</taxon>
    </lineage>
</organism>
<evidence type="ECO:0000313" key="2">
    <source>
        <dbReference type="Proteomes" id="UP000175744"/>
    </source>
</evidence>
<dbReference type="PATRIC" id="fig|1121290.3.peg.472"/>
<dbReference type="Proteomes" id="UP000175744">
    <property type="component" value="Unassembled WGS sequence"/>
</dbReference>
<gene>
    <name evidence="1" type="ORF">CLOACE_04660</name>
</gene>
<proteinExistence type="predicted"/>
<dbReference type="EMBL" id="LZFO01000005">
    <property type="protein sequence ID" value="OFI07061.1"/>
    <property type="molecule type" value="Genomic_DNA"/>
</dbReference>